<keyword evidence="1" id="KW-1133">Transmembrane helix</keyword>
<comment type="caution">
    <text evidence="2">The sequence shown here is derived from an EMBL/GenBank/DDBJ whole genome shotgun (WGS) entry which is preliminary data.</text>
</comment>
<evidence type="ECO:0000313" key="3">
    <source>
        <dbReference type="Proteomes" id="UP000014009"/>
    </source>
</evidence>
<evidence type="ECO:0000313" key="2">
    <source>
        <dbReference type="EMBL" id="EOP90885.1"/>
    </source>
</evidence>
<dbReference type="EMBL" id="AHEF01000041">
    <property type="protein sequence ID" value="EOP90885.1"/>
    <property type="molecule type" value="Genomic_DNA"/>
</dbReference>
<dbReference type="Proteomes" id="UP000014009">
    <property type="component" value="Unassembled WGS sequence"/>
</dbReference>
<accession>A0A9W5QWC0</accession>
<sequence length="49" mass="5591">MQVGLELNLNFKALTVQKKQIVTLTGKFITLNLYSLCFILIIKILLLLL</sequence>
<protein>
    <submittedName>
        <fullName evidence="2">Uncharacterized protein</fullName>
    </submittedName>
</protein>
<dbReference type="AlphaFoldDB" id="A0A9W5QWC0"/>
<feature type="transmembrane region" description="Helical" evidence="1">
    <location>
        <begin position="28"/>
        <end position="48"/>
    </location>
</feature>
<keyword evidence="1" id="KW-0812">Transmembrane</keyword>
<gene>
    <name evidence="2" type="ORF">IGM_02147</name>
</gene>
<keyword evidence="1" id="KW-0472">Membrane</keyword>
<reference evidence="2 3" key="1">
    <citation type="submission" date="2012-12" db="EMBL/GenBank/DDBJ databases">
        <title>The Genome Sequence of Bacillus cereus HuB4-4.</title>
        <authorList>
            <consortium name="The Broad Institute Genome Sequencing Platform"/>
            <consortium name="The Broad Institute Genome Sequencing Center for Infectious Disease"/>
            <person name="Feldgarden M."/>
            <person name="Van der Auwera G.A."/>
            <person name="Mahillon J."/>
            <person name="Duprez V."/>
            <person name="Timmery S."/>
            <person name="Mattelet C."/>
            <person name="Dierick K."/>
            <person name="Sun M."/>
            <person name="Yu Z."/>
            <person name="Zhu L."/>
            <person name="Hu X."/>
            <person name="Shank E.B."/>
            <person name="Swiecicka I."/>
            <person name="Hansen B.M."/>
            <person name="Andrup L."/>
            <person name="Walker B."/>
            <person name="Young S.K."/>
            <person name="Zeng Q."/>
            <person name="Gargeya S."/>
            <person name="Fitzgerald M."/>
            <person name="Haas B."/>
            <person name="Abouelleil A."/>
            <person name="Alvarado L."/>
            <person name="Arachchi H.M."/>
            <person name="Berlin A.M."/>
            <person name="Chapman S.B."/>
            <person name="Dewar J."/>
            <person name="Goldberg J."/>
            <person name="Griggs A."/>
            <person name="Gujja S."/>
            <person name="Hansen M."/>
            <person name="Howarth C."/>
            <person name="Imamovic A."/>
            <person name="Larimer J."/>
            <person name="McCowan C."/>
            <person name="Murphy C."/>
            <person name="Neiman D."/>
            <person name="Pearson M."/>
            <person name="Priest M."/>
            <person name="Roberts A."/>
            <person name="Saif S."/>
            <person name="Shea T."/>
            <person name="Sisk P."/>
            <person name="Sykes S."/>
            <person name="Wortman J."/>
            <person name="Nusbaum C."/>
            <person name="Birren B."/>
        </authorList>
    </citation>
    <scope>NUCLEOTIDE SEQUENCE [LARGE SCALE GENOMIC DNA]</scope>
    <source>
        <strain evidence="2 3">HuB4-4</strain>
    </source>
</reference>
<organism evidence="2 3">
    <name type="scientific">Bacillus cereus HuB4-4</name>
    <dbReference type="NCBI Taxonomy" id="1053211"/>
    <lineage>
        <taxon>Bacteria</taxon>
        <taxon>Bacillati</taxon>
        <taxon>Bacillota</taxon>
        <taxon>Bacilli</taxon>
        <taxon>Bacillales</taxon>
        <taxon>Bacillaceae</taxon>
        <taxon>Bacillus</taxon>
        <taxon>Bacillus cereus group</taxon>
    </lineage>
</organism>
<proteinExistence type="predicted"/>
<name>A0A9W5QWC0_BACCE</name>
<evidence type="ECO:0000256" key="1">
    <source>
        <dbReference type="SAM" id="Phobius"/>
    </source>
</evidence>